<name>A0AAW6T5A3_9MICO</name>
<dbReference type="GO" id="GO:0003700">
    <property type="term" value="F:DNA-binding transcription factor activity"/>
    <property type="evidence" value="ECO:0007669"/>
    <property type="project" value="InterPro"/>
</dbReference>
<dbReference type="InterPro" id="IPR036388">
    <property type="entry name" value="WH-like_DNA-bd_sf"/>
</dbReference>
<gene>
    <name evidence="5" type="ORF">QF206_08150</name>
</gene>
<dbReference type="NCBIfam" id="NF033788">
    <property type="entry name" value="HTH_metalloreg"/>
    <property type="match status" value="1"/>
</dbReference>
<dbReference type="SUPFAM" id="SSF46785">
    <property type="entry name" value="Winged helix' DNA-binding domain"/>
    <property type="match status" value="1"/>
</dbReference>
<dbReference type="PROSITE" id="PS50987">
    <property type="entry name" value="HTH_ARSR_2"/>
    <property type="match status" value="1"/>
</dbReference>
<dbReference type="InterPro" id="IPR036390">
    <property type="entry name" value="WH_DNA-bd_sf"/>
</dbReference>
<keyword evidence="6" id="KW-1185">Reference proteome</keyword>
<evidence type="ECO:0000256" key="3">
    <source>
        <dbReference type="ARBA" id="ARBA00023163"/>
    </source>
</evidence>
<evidence type="ECO:0000259" key="4">
    <source>
        <dbReference type="PROSITE" id="PS50987"/>
    </source>
</evidence>
<evidence type="ECO:0000256" key="1">
    <source>
        <dbReference type="ARBA" id="ARBA00023015"/>
    </source>
</evidence>
<dbReference type="InterPro" id="IPR011991">
    <property type="entry name" value="ArsR-like_HTH"/>
</dbReference>
<evidence type="ECO:0000256" key="2">
    <source>
        <dbReference type="ARBA" id="ARBA00023125"/>
    </source>
</evidence>
<dbReference type="AlphaFoldDB" id="A0AAW6T5A3"/>
<evidence type="ECO:0000313" key="6">
    <source>
        <dbReference type="Proteomes" id="UP001321506"/>
    </source>
</evidence>
<dbReference type="RefSeq" id="WP_281488721.1">
    <property type="nucleotide sequence ID" value="NZ_CP159582.1"/>
</dbReference>
<keyword evidence="2" id="KW-0238">DNA-binding</keyword>
<dbReference type="GO" id="GO:0003677">
    <property type="term" value="F:DNA binding"/>
    <property type="evidence" value="ECO:0007669"/>
    <property type="project" value="UniProtKB-KW"/>
</dbReference>
<comment type="caution">
    <text evidence="5">The sequence shown here is derived from an EMBL/GenBank/DDBJ whole genome shotgun (WGS) entry which is preliminary data.</text>
</comment>
<dbReference type="CDD" id="cd00090">
    <property type="entry name" value="HTH_ARSR"/>
    <property type="match status" value="1"/>
</dbReference>
<keyword evidence="3" id="KW-0804">Transcription</keyword>
<keyword evidence="1" id="KW-0805">Transcription regulation</keyword>
<dbReference type="Proteomes" id="UP001321506">
    <property type="component" value="Unassembled WGS sequence"/>
</dbReference>
<dbReference type="InterPro" id="IPR001845">
    <property type="entry name" value="HTH_ArsR_DNA-bd_dom"/>
</dbReference>
<evidence type="ECO:0000313" key="5">
    <source>
        <dbReference type="EMBL" id="MDI2098932.1"/>
    </source>
</evidence>
<accession>A0AAW6T5A3</accession>
<dbReference type="Pfam" id="PF12840">
    <property type="entry name" value="HTH_20"/>
    <property type="match status" value="1"/>
</dbReference>
<reference evidence="5 6" key="1">
    <citation type="submission" date="2023-04" db="EMBL/GenBank/DDBJ databases">
        <title>Klugiella caeni sp. nov. isolated from the sludge of biochemical tank.</title>
        <authorList>
            <person name="Geng K."/>
        </authorList>
    </citation>
    <scope>NUCLEOTIDE SEQUENCE [LARGE SCALE GENOMIC DNA]</scope>
    <source>
        <strain evidence="5 6">YN-L-19</strain>
    </source>
</reference>
<dbReference type="PANTHER" id="PTHR33154">
    <property type="entry name" value="TRANSCRIPTIONAL REGULATOR, ARSR FAMILY"/>
    <property type="match status" value="1"/>
</dbReference>
<dbReference type="InterPro" id="IPR051081">
    <property type="entry name" value="HTH_MetalResp_TranReg"/>
</dbReference>
<sequence length="148" mass="16535">MADIFDVLADATRRDLLHALLDRYVSPDADKRDISVGELVTKLGVSQPTVSKHLKVLRDHGLVSVRDVGQHRYYRLDATPLEQLEDWLIPFLSADFDTSGVSAYTAWAGTEVASTIGRATADSLHQARTVIHDAQEQVSKRLPWLKKK</sequence>
<dbReference type="Gene3D" id="1.10.10.10">
    <property type="entry name" value="Winged helix-like DNA-binding domain superfamily/Winged helix DNA-binding domain"/>
    <property type="match status" value="1"/>
</dbReference>
<organism evidence="5 6">
    <name type="scientific">Ruicaihuangia caeni</name>
    <dbReference type="NCBI Taxonomy" id="3042517"/>
    <lineage>
        <taxon>Bacteria</taxon>
        <taxon>Bacillati</taxon>
        <taxon>Actinomycetota</taxon>
        <taxon>Actinomycetes</taxon>
        <taxon>Micrococcales</taxon>
        <taxon>Microbacteriaceae</taxon>
        <taxon>Ruicaihuangia</taxon>
    </lineage>
</organism>
<protein>
    <submittedName>
        <fullName evidence="5">Metalloregulator ArsR/SmtB family transcription factor</fullName>
    </submittedName>
</protein>
<dbReference type="PANTHER" id="PTHR33154:SF33">
    <property type="entry name" value="TRANSCRIPTIONAL REPRESSOR SDPR"/>
    <property type="match status" value="1"/>
</dbReference>
<dbReference type="SMART" id="SM00418">
    <property type="entry name" value="HTH_ARSR"/>
    <property type="match status" value="1"/>
</dbReference>
<dbReference type="EMBL" id="JASATX010000003">
    <property type="protein sequence ID" value="MDI2098932.1"/>
    <property type="molecule type" value="Genomic_DNA"/>
</dbReference>
<feature type="domain" description="HTH arsR-type" evidence="4">
    <location>
        <begin position="1"/>
        <end position="96"/>
    </location>
</feature>
<proteinExistence type="predicted"/>